<feature type="domain" description="Periplasmic binding protein" evidence="4">
    <location>
        <begin position="49"/>
        <end position="298"/>
    </location>
</feature>
<evidence type="ECO:0000256" key="1">
    <source>
        <dbReference type="ARBA" id="ARBA00004196"/>
    </source>
</evidence>
<sequence length="325" mass="36333">MSKLKVSIRSIVMFLFALMFVVAGLSLLSRYTSEQFIYRSKKPLKIGATYMTLNNPFFNVIDDEVRNVVEANGDVLISLDPALDLQKQKEQIHYLIEQGVSALIINPVDFTGLSEELKEAREANIPVITVDTDVFDEDLVAYSLMSDNYDAGVQCAKDMMKRKKSADIVLLQHSTAYSAVQRIQGFVDTIKDKPQYRVVERIECEGQLEIAMPKMDAFLNKDISFDVVMALNDPSALGALAAMQDKDRLQSVLVYGVDGSPETKALIKDHIMTASVSQSPKTMGKDAAEIVYKILENKPYSSKARIPVTLINENNIDQFSLEGWQ</sequence>
<gene>
    <name evidence="5" type="ORF">CIAN88_12480</name>
    <name evidence="6" type="ORF">GT664_11945</name>
</gene>
<dbReference type="SUPFAM" id="SSF53822">
    <property type="entry name" value="Periplasmic binding protein-like I"/>
    <property type="match status" value="1"/>
</dbReference>
<dbReference type="Pfam" id="PF13407">
    <property type="entry name" value="Peripla_BP_4"/>
    <property type="match status" value="1"/>
</dbReference>
<dbReference type="Proteomes" id="UP000030008">
    <property type="component" value="Unassembled WGS sequence"/>
</dbReference>
<keyword evidence="3" id="KW-0732">Signal</keyword>
<accession>A0A099I5D3</accession>
<dbReference type="GO" id="GO:0030246">
    <property type="term" value="F:carbohydrate binding"/>
    <property type="evidence" value="ECO:0007669"/>
    <property type="project" value="UniProtKB-ARBA"/>
</dbReference>
<protein>
    <submittedName>
        <fullName evidence="5">GntR family transcriptional regulator</fullName>
    </submittedName>
    <submittedName>
        <fullName evidence="6">Substrate-binding domain-containing protein</fullName>
    </submittedName>
</protein>
<evidence type="ECO:0000256" key="3">
    <source>
        <dbReference type="ARBA" id="ARBA00022729"/>
    </source>
</evidence>
<evidence type="ECO:0000313" key="7">
    <source>
        <dbReference type="Proteomes" id="UP000030008"/>
    </source>
</evidence>
<comment type="caution">
    <text evidence="5">The sequence shown here is derived from an EMBL/GenBank/DDBJ whole genome shotgun (WGS) entry which is preliminary data.</text>
</comment>
<evidence type="ECO:0000256" key="2">
    <source>
        <dbReference type="ARBA" id="ARBA00007639"/>
    </source>
</evidence>
<reference evidence="6" key="2">
    <citation type="journal article" date="2019" name="Nat. Med.">
        <title>A library of human gut bacterial isolates paired with longitudinal multiomics data enables mechanistic microbiome research.</title>
        <authorList>
            <person name="Poyet M."/>
            <person name="Groussin M."/>
            <person name="Gibbons S.M."/>
            <person name="Avila-Pacheco J."/>
            <person name="Jiang X."/>
            <person name="Kearney S.M."/>
            <person name="Perrotta A.R."/>
            <person name="Berdy B."/>
            <person name="Zhao S."/>
            <person name="Lieberman T.D."/>
            <person name="Swanson P.K."/>
            <person name="Smith M."/>
            <person name="Roesemann S."/>
            <person name="Alexander J.E."/>
            <person name="Rich S.A."/>
            <person name="Livny J."/>
            <person name="Vlamakis H."/>
            <person name="Clish C."/>
            <person name="Bullock K."/>
            <person name="Deik A."/>
            <person name="Scott J."/>
            <person name="Pierce K.A."/>
            <person name="Xavier R.J."/>
            <person name="Alm E.J."/>
        </authorList>
    </citation>
    <scope>NUCLEOTIDE SEQUENCE</scope>
    <source>
        <strain evidence="6">BIOML-A12</strain>
    </source>
</reference>
<evidence type="ECO:0000313" key="5">
    <source>
        <dbReference type="EMBL" id="KGJ52806.1"/>
    </source>
</evidence>
<proteinExistence type="inferred from homology"/>
<evidence type="ECO:0000259" key="4">
    <source>
        <dbReference type="Pfam" id="PF13407"/>
    </source>
</evidence>
<comment type="similarity">
    <text evidence="2">Belongs to the bacterial solute-binding protein 2 family.</text>
</comment>
<dbReference type="AlphaFoldDB" id="A0A099I5D3"/>
<dbReference type="Proteomes" id="UP000604383">
    <property type="component" value="Unassembled WGS sequence"/>
</dbReference>
<dbReference type="InterPro" id="IPR025997">
    <property type="entry name" value="SBP_2_dom"/>
</dbReference>
<evidence type="ECO:0000313" key="6">
    <source>
        <dbReference type="EMBL" id="MZH56442.1"/>
    </source>
</evidence>
<dbReference type="PANTHER" id="PTHR46847:SF2">
    <property type="entry name" value="ABC TRANSPORTER SUGAR-BINDING PROTEIN"/>
    <property type="match status" value="1"/>
</dbReference>
<reference evidence="5 7" key="1">
    <citation type="submission" date="2014-08" db="EMBL/GenBank/DDBJ databases">
        <title>Clostridium innocuum, an unnegligible vancomycin-resistant pathogen causing extra-intestinal infections.</title>
        <authorList>
            <person name="Feng Y."/>
            <person name="Chiu C.-H."/>
        </authorList>
    </citation>
    <scope>NUCLEOTIDE SEQUENCE [LARGE SCALE GENOMIC DNA]</scope>
    <source>
        <strain evidence="5 7">AN88</strain>
    </source>
</reference>
<dbReference type="EMBL" id="JQIF01000052">
    <property type="protein sequence ID" value="KGJ52806.1"/>
    <property type="molecule type" value="Genomic_DNA"/>
</dbReference>
<dbReference type="GO" id="GO:0030313">
    <property type="term" value="C:cell envelope"/>
    <property type="evidence" value="ECO:0007669"/>
    <property type="project" value="UniProtKB-SubCell"/>
</dbReference>
<dbReference type="CDD" id="cd19971">
    <property type="entry name" value="PBP1_ABC_sugar_binding-like"/>
    <property type="match status" value="1"/>
</dbReference>
<dbReference type="EMBL" id="WWTN01000019">
    <property type="protein sequence ID" value="MZH56442.1"/>
    <property type="molecule type" value="Genomic_DNA"/>
</dbReference>
<name>A0A099I5D3_CLOIN</name>
<comment type="subcellular location">
    <subcellularLocation>
        <location evidence="1">Cell envelope</location>
    </subcellularLocation>
</comment>
<organism evidence="5 7">
    <name type="scientific">Clostridium innocuum</name>
    <dbReference type="NCBI Taxonomy" id="1522"/>
    <lineage>
        <taxon>Bacteria</taxon>
        <taxon>Bacillati</taxon>
        <taxon>Bacillota</taxon>
        <taxon>Clostridia</taxon>
        <taxon>Eubacteriales</taxon>
        <taxon>Clostridiaceae</taxon>
        <taxon>Clostridium</taxon>
    </lineage>
</organism>
<dbReference type="PANTHER" id="PTHR46847">
    <property type="entry name" value="D-ALLOSE-BINDING PERIPLASMIC PROTEIN-RELATED"/>
    <property type="match status" value="1"/>
</dbReference>
<dbReference type="RefSeq" id="WP_009269645.1">
    <property type="nucleotide sequence ID" value="NZ_BAABYY010000002.1"/>
</dbReference>
<dbReference type="Gene3D" id="3.40.50.2300">
    <property type="match status" value="2"/>
</dbReference>
<dbReference type="InterPro" id="IPR028082">
    <property type="entry name" value="Peripla_BP_I"/>
</dbReference>